<sequence>MALSACSPDPVAQASSSPSSRAEPSAAAKAQSAALAKREDALLGWLKQTLDKPTHADVYSAAIGQARGRAAHCPTQQCITRALRRREHRLNFAEGNAGDERRARIPFLPFPHGRFTRAEAGYTGPVRIVPLIDGKAMLVIALSFKGRPSCTLDGVMHRDENKQTWTVSSLEEGLPMLVFTPTGKDSFELSYAEAGHQPHSVDYCTTGTGIDGRYTLGS</sequence>
<name>A0A2K2FVF2_9SPHN</name>
<evidence type="ECO:0008006" key="4">
    <source>
        <dbReference type="Google" id="ProtNLM"/>
    </source>
</evidence>
<dbReference type="AlphaFoldDB" id="A0A2K2FVF2"/>
<organism evidence="2 3">
    <name type="scientific">Novosphingobium guangzhouense</name>
    <dbReference type="NCBI Taxonomy" id="1850347"/>
    <lineage>
        <taxon>Bacteria</taxon>
        <taxon>Pseudomonadati</taxon>
        <taxon>Pseudomonadota</taxon>
        <taxon>Alphaproteobacteria</taxon>
        <taxon>Sphingomonadales</taxon>
        <taxon>Sphingomonadaceae</taxon>
        <taxon>Novosphingobium</taxon>
    </lineage>
</organism>
<dbReference type="EMBL" id="LYMM01000065">
    <property type="protein sequence ID" value="PNU02775.1"/>
    <property type="molecule type" value="Genomic_DNA"/>
</dbReference>
<evidence type="ECO:0000313" key="2">
    <source>
        <dbReference type="EMBL" id="PNU02775.1"/>
    </source>
</evidence>
<evidence type="ECO:0000256" key="1">
    <source>
        <dbReference type="SAM" id="MobiDB-lite"/>
    </source>
</evidence>
<evidence type="ECO:0000313" key="3">
    <source>
        <dbReference type="Proteomes" id="UP000236327"/>
    </source>
</evidence>
<feature type="region of interest" description="Disordered" evidence="1">
    <location>
        <begin position="1"/>
        <end position="31"/>
    </location>
</feature>
<protein>
    <recommendedName>
        <fullName evidence="4">Lipoprotein</fullName>
    </recommendedName>
</protein>
<reference evidence="2 3" key="1">
    <citation type="submission" date="2016-05" db="EMBL/GenBank/DDBJ databases">
        <title>Complete genome sequence of Novosphingobium guangzhouense SA925(T).</title>
        <authorList>
            <person name="Sha S."/>
        </authorList>
    </citation>
    <scope>NUCLEOTIDE SEQUENCE [LARGE SCALE GENOMIC DNA]</scope>
    <source>
        <strain evidence="2 3">SA925</strain>
    </source>
</reference>
<keyword evidence="3" id="KW-1185">Reference proteome</keyword>
<feature type="compositionally biased region" description="Low complexity" evidence="1">
    <location>
        <begin position="12"/>
        <end position="31"/>
    </location>
</feature>
<comment type="caution">
    <text evidence="2">The sequence shown here is derived from an EMBL/GenBank/DDBJ whole genome shotgun (WGS) entry which is preliminary data.</text>
</comment>
<accession>A0A2K2FVF2</accession>
<dbReference type="Proteomes" id="UP000236327">
    <property type="component" value="Unassembled WGS sequence"/>
</dbReference>
<proteinExistence type="predicted"/>
<gene>
    <name evidence="2" type="ORF">A8V01_25555</name>
</gene>